<accession>A0A1X0A7W3</accession>
<dbReference type="AlphaFoldDB" id="A0A1X0A7W3"/>
<dbReference type="InterPro" id="IPR010679">
    <property type="entry name" value="DUF1254"/>
</dbReference>
<evidence type="ECO:0000313" key="3">
    <source>
        <dbReference type="EMBL" id="ORA25766.1"/>
    </source>
</evidence>
<name>A0A1X0A7W3_MYCAN</name>
<evidence type="ECO:0000259" key="2">
    <source>
        <dbReference type="Pfam" id="PF06863"/>
    </source>
</evidence>
<dbReference type="InterPro" id="IPR037050">
    <property type="entry name" value="DUF1254_sf"/>
</dbReference>
<evidence type="ECO:0008006" key="5">
    <source>
        <dbReference type="Google" id="ProtNLM"/>
    </source>
</evidence>
<dbReference type="PANTHER" id="PTHR36509">
    <property type="entry name" value="BLL3101 PROTEIN"/>
    <property type="match status" value="1"/>
</dbReference>
<dbReference type="PANTHER" id="PTHR36509:SF2">
    <property type="entry name" value="BLL3101 PROTEIN"/>
    <property type="match status" value="1"/>
</dbReference>
<protein>
    <recommendedName>
        <fullName evidence="5">DUF1254 domain-containing protein</fullName>
    </recommendedName>
</protein>
<dbReference type="Proteomes" id="UP000192284">
    <property type="component" value="Unassembled WGS sequence"/>
</dbReference>
<feature type="domain" description="DUF1254" evidence="2">
    <location>
        <begin position="46"/>
        <end position="175"/>
    </location>
</feature>
<evidence type="ECO:0000259" key="1">
    <source>
        <dbReference type="Pfam" id="PF06742"/>
    </source>
</evidence>
<sequence>MSTLSDDLHTLSYEAYLYFYPLVTMEVTRLQSLNSAPGAKPGFGPPNRFSHLRAFPSADFRAVVRPNFDTLYSIAWLDLTNGPIRLQAADTGNRYYMLPMLDMWTDVFANPGTRTTGSGPLDLVIAGPGQAGKAPPGATVVVAPTPYAWLIGRTQTNGPADYPAVHEVQDGYLITDLGSGSEFVADPDHDVATEPSKIVNGMAALDFFAYAADLLRVNPPHPTDFSILARLAGLGIEPGKPFQVDRFNAGQIAEIKQGRQRAIADMSAGALRLGSSVNGWMTLTESMGVYGNNYFRRAVTALIGLGANPAEDAVYPMLTADADGAPVVGEHDYVLHFGAGGLPPVNAFWSVTMYDAAGFPVANELNRFAIGDRDALRRNPDGSLDIYIQHRNPGPERESNWLPAPLGPLGITMRLYAPKPEVVAGAWAPPGVRRV</sequence>
<dbReference type="Gene3D" id="2.60.40.1610">
    <property type="entry name" value="Domain of unknown function DUF1254"/>
    <property type="match status" value="1"/>
</dbReference>
<dbReference type="RefSeq" id="WP_083111255.1">
    <property type="nucleotide sequence ID" value="NZ_JACKTS010000014.1"/>
</dbReference>
<gene>
    <name evidence="3" type="ORF">BST12_01590</name>
</gene>
<dbReference type="InterPro" id="IPR037049">
    <property type="entry name" value="DUF1214_C_sf"/>
</dbReference>
<dbReference type="InterPro" id="IPR010621">
    <property type="entry name" value="DUF1214"/>
</dbReference>
<feature type="domain" description="DUF1214" evidence="1">
    <location>
        <begin position="312"/>
        <end position="419"/>
    </location>
</feature>
<proteinExistence type="predicted"/>
<dbReference type="SUPFAM" id="SSF160935">
    <property type="entry name" value="VPA0735-like"/>
    <property type="match status" value="1"/>
</dbReference>
<dbReference type="OrthoDB" id="40820at2"/>
<dbReference type="Gene3D" id="2.60.120.600">
    <property type="entry name" value="Domain of unknown function DUF1214, C-terminal domain"/>
    <property type="match status" value="1"/>
</dbReference>
<dbReference type="EMBL" id="MVHE01000002">
    <property type="protein sequence ID" value="ORA25766.1"/>
    <property type="molecule type" value="Genomic_DNA"/>
</dbReference>
<dbReference type="Pfam" id="PF06742">
    <property type="entry name" value="DUF1214"/>
    <property type="match status" value="1"/>
</dbReference>
<comment type="caution">
    <text evidence="3">The sequence shown here is derived from an EMBL/GenBank/DDBJ whole genome shotgun (WGS) entry which is preliminary data.</text>
</comment>
<evidence type="ECO:0000313" key="4">
    <source>
        <dbReference type="Proteomes" id="UP000192284"/>
    </source>
</evidence>
<dbReference type="Pfam" id="PF06863">
    <property type="entry name" value="DUF1254"/>
    <property type="match status" value="1"/>
</dbReference>
<keyword evidence="4" id="KW-1185">Reference proteome</keyword>
<organism evidence="3 4">
    <name type="scientific">Mycobacterium angelicum</name>
    <dbReference type="NCBI Taxonomy" id="470074"/>
    <lineage>
        <taxon>Bacteria</taxon>
        <taxon>Bacillati</taxon>
        <taxon>Actinomycetota</taxon>
        <taxon>Actinomycetes</taxon>
        <taxon>Mycobacteriales</taxon>
        <taxon>Mycobacteriaceae</taxon>
        <taxon>Mycobacterium</taxon>
    </lineage>
</organism>
<reference evidence="3 4" key="1">
    <citation type="submission" date="2017-02" db="EMBL/GenBank/DDBJ databases">
        <title>The new phylogeny of genus Mycobacterium.</title>
        <authorList>
            <person name="Tortoli E."/>
            <person name="Trovato A."/>
            <person name="Cirillo D.M."/>
        </authorList>
    </citation>
    <scope>NUCLEOTIDE SEQUENCE [LARGE SCALE GENOMIC DNA]</scope>
    <source>
        <strain evidence="3 4">DSM 45057</strain>
    </source>
</reference>